<feature type="region of interest" description="Disordered" evidence="1">
    <location>
        <begin position="60"/>
        <end position="82"/>
    </location>
</feature>
<reference evidence="2" key="1">
    <citation type="journal article" date="2020" name="Stud. Mycol.">
        <title>101 Dothideomycetes genomes: a test case for predicting lifestyles and emergence of pathogens.</title>
        <authorList>
            <person name="Haridas S."/>
            <person name="Albert R."/>
            <person name="Binder M."/>
            <person name="Bloem J."/>
            <person name="Labutti K."/>
            <person name="Salamov A."/>
            <person name="Andreopoulos B."/>
            <person name="Baker S."/>
            <person name="Barry K."/>
            <person name="Bills G."/>
            <person name="Bluhm B."/>
            <person name="Cannon C."/>
            <person name="Castanera R."/>
            <person name="Culley D."/>
            <person name="Daum C."/>
            <person name="Ezra D."/>
            <person name="Gonzalez J."/>
            <person name="Henrissat B."/>
            <person name="Kuo A."/>
            <person name="Liang C."/>
            <person name="Lipzen A."/>
            <person name="Lutzoni F."/>
            <person name="Magnuson J."/>
            <person name="Mondo S."/>
            <person name="Nolan M."/>
            <person name="Ohm R."/>
            <person name="Pangilinan J."/>
            <person name="Park H.-J."/>
            <person name="Ramirez L."/>
            <person name="Alfaro M."/>
            <person name="Sun H."/>
            <person name="Tritt A."/>
            <person name="Yoshinaga Y."/>
            <person name="Zwiers L.-H."/>
            <person name="Turgeon B."/>
            <person name="Goodwin S."/>
            <person name="Spatafora J."/>
            <person name="Crous P."/>
            <person name="Grigoriev I."/>
        </authorList>
    </citation>
    <scope>NUCLEOTIDE SEQUENCE</scope>
    <source>
        <strain evidence="2">CBS 115976</strain>
    </source>
</reference>
<dbReference type="AlphaFoldDB" id="A0A6A6TYH7"/>
<name>A0A6A6TYH7_9PEZI</name>
<proteinExistence type="predicted"/>
<gene>
    <name evidence="2" type="ORF">BT63DRAFT_464583</name>
</gene>
<keyword evidence="3" id="KW-1185">Reference proteome</keyword>
<sequence length="244" mass="27703">MPNNGLPLTPTSSQVSSRTPSPRPIPMVEDSGRLYPDARPTYDIPRRPVPIPDCPSNPCSHQGEAIMSRPQTSRPHTSGMRSWVSLKRNVSLRSVAAPLRRKVSDATRPLRAEAKVRAKAALQSLVYPRCAFEDVEDWDTYIGNYYRHECPKCPIQKRAAFKRLSDKEKEEDLDIERRKRHVAFLQAKVNKPDHVALPFTLECLAKALRELEVLEGKRAARRERLNPPVVNDGDIRDRLGALRD</sequence>
<dbReference type="Proteomes" id="UP000799302">
    <property type="component" value="Unassembled WGS sequence"/>
</dbReference>
<organism evidence="2 3">
    <name type="scientific">Microthyrium microscopicum</name>
    <dbReference type="NCBI Taxonomy" id="703497"/>
    <lineage>
        <taxon>Eukaryota</taxon>
        <taxon>Fungi</taxon>
        <taxon>Dikarya</taxon>
        <taxon>Ascomycota</taxon>
        <taxon>Pezizomycotina</taxon>
        <taxon>Dothideomycetes</taxon>
        <taxon>Dothideomycetes incertae sedis</taxon>
        <taxon>Microthyriales</taxon>
        <taxon>Microthyriaceae</taxon>
        <taxon>Microthyrium</taxon>
    </lineage>
</organism>
<dbReference type="EMBL" id="MU004242">
    <property type="protein sequence ID" value="KAF2664476.1"/>
    <property type="molecule type" value="Genomic_DNA"/>
</dbReference>
<feature type="region of interest" description="Disordered" evidence="1">
    <location>
        <begin position="1"/>
        <end position="45"/>
    </location>
</feature>
<accession>A0A6A6TYH7</accession>
<protein>
    <submittedName>
        <fullName evidence="2">Uncharacterized protein</fullName>
    </submittedName>
</protein>
<evidence type="ECO:0000313" key="2">
    <source>
        <dbReference type="EMBL" id="KAF2664476.1"/>
    </source>
</evidence>
<feature type="compositionally biased region" description="Polar residues" evidence="1">
    <location>
        <begin position="69"/>
        <end position="80"/>
    </location>
</feature>
<feature type="compositionally biased region" description="Polar residues" evidence="1">
    <location>
        <begin position="9"/>
        <end position="20"/>
    </location>
</feature>
<evidence type="ECO:0000313" key="3">
    <source>
        <dbReference type="Proteomes" id="UP000799302"/>
    </source>
</evidence>
<evidence type="ECO:0000256" key="1">
    <source>
        <dbReference type="SAM" id="MobiDB-lite"/>
    </source>
</evidence>